<dbReference type="InterPro" id="IPR013022">
    <property type="entry name" value="Xyl_isomerase-like_TIM-brl"/>
</dbReference>
<evidence type="ECO:0000259" key="1">
    <source>
        <dbReference type="Pfam" id="PF01261"/>
    </source>
</evidence>
<dbReference type="InterPro" id="IPR036237">
    <property type="entry name" value="Xyl_isomerase-like_sf"/>
</dbReference>
<dbReference type="OrthoDB" id="9780241at2"/>
<reference evidence="3" key="1">
    <citation type="journal article" date="2014" name="Soil Biol. Biochem.">
        <title>Structure and function of bacterial communities in ageing soils: Insights from the Mendocino ecological staircase.</title>
        <authorList>
            <person name="Uroz S."/>
            <person name="Tech J.J."/>
            <person name="Sawaya N.A."/>
            <person name="Frey-Klett P."/>
            <person name="Leveau J.H.J."/>
        </authorList>
    </citation>
    <scope>NUCLEOTIDE SEQUENCE [LARGE SCALE GENOMIC DNA]</scope>
    <source>
        <strain evidence="3">Cal35</strain>
    </source>
</reference>
<sequence length="295" mass="32635">MNLSHFGMDSITMAGPLESKLQASRAAGFSQIMLWAKDLAGHAGGLEEAVRLVKASGVRVTGIQVMRDFEGLSGALHEYKLDIAKNLLQLCRAVGAPLLMVCSSTSSHASGELPLIAQHLAKLATLAVPLGVRIGYEALSWGRHVNQYMQSWEAVELADHANLGVVIDSFHMLANQADFDGLTDIPSHKIAMVQLSDFMWRDIRSAEERLETARHLRVFPGEGAHSKELSDLLRRLDRGGYRGDYSFEVFNDDYLQLSPEIVARRAHRAAKWVTDQVLRRSLQVRQPTADHPTMA</sequence>
<evidence type="ECO:0000313" key="3">
    <source>
        <dbReference type="Proteomes" id="UP000030302"/>
    </source>
</evidence>
<keyword evidence="2" id="KW-0223">Dioxygenase</keyword>
<name>A0A0A1F8S0_9BURK</name>
<accession>A0A0A1F8S0</accession>
<organism evidence="2 3">
    <name type="scientific">Collimonas arenae</name>
    <dbReference type="NCBI Taxonomy" id="279058"/>
    <lineage>
        <taxon>Bacteria</taxon>
        <taxon>Pseudomonadati</taxon>
        <taxon>Pseudomonadota</taxon>
        <taxon>Betaproteobacteria</taxon>
        <taxon>Burkholderiales</taxon>
        <taxon>Oxalobacteraceae</taxon>
        <taxon>Collimonas</taxon>
    </lineage>
</organism>
<feature type="domain" description="Xylose isomerase-like TIM barrel" evidence="1">
    <location>
        <begin position="22"/>
        <end position="261"/>
    </location>
</feature>
<dbReference type="GO" id="GO:0003868">
    <property type="term" value="F:4-hydroxyphenylpyruvate dioxygenase activity"/>
    <property type="evidence" value="ECO:0007669"/>
    <property type="project" value="UniProtKB-EC"/>
</dbReference>
<dbReference type="PANTHER" id="PTHR12110:SF21">
    <property type="entry name" value="XYLOSE ISOMERASE-LIKE TIM BARREL DOMAIN-CONTAINING PROTEIN"/>
    <property type="match status" value="1"/>
</dbReference>
<dbReference type="STRING" id="279058.LT85_1753"/>
<dbReference type="EC" id="1.13.11.27" evidence="2"/>
<dbReference type="KEGG" id="care:LT85_1753"/>
<gene>
    <name evidence="2" type="ORF">LT85_1753</name>
</gene>
<keyword evidence="2" id="KW-0670">Pyruvate</keyword>
<dbReference type="Proteomes" id="UP000030302">
    <property type="component" value="Chromosome"/>
</dbReference>
<dbReference type="HOGENOM" id="CLU_035063_1_0_4"/>
<dbReference type="Pfam" id="PF01261">
    <property type="entry name" value="AP_endonuc_2"/>
    <property type="match status" value="1"/>
</dbReference>
<evidence type="ECO:0000313" key="2">
    <source>
        <dbReference type="EMBL" id="AIY40911.1"/>
    </source>
</evidence>
<dbReference type="SUPFAM" id="SSF51658">
    <property type="entry name" value="Xylose isomerase-like"/>
    <property type="match status" value="1"/>
</dbReference>
<dbReference type="AlphaFoldDB" id="A0A0A1F8S0"/>
<protein>
    <submittedName>
        <fullName evidence="2">4-hydroxyphenylpyruvate dioxygenase</fullName>
        <ecNumber evidence="2">1.13.11.27</ecNumber>
    </submittedName>
</protein>
<proteinExistence type="predicted"/>
<dbReference type="EMBL" id="CP009962">
    <property type="protein sequence ID" value="AIY40911.1"/>
    <property type="molecule type" value="Genomic_DNA"/>
</dbReference>
<keyword evidence="3" id="KW-1185">Reference proteome</keyword>
<dbReference type="InterPro" id="IPR050312">
    <property type="entry name" value="IolE/XylAMocC-like"/>
</dbReference>
<dbReference type="Gene3D" id="3.20.20.150">
    <property type="entry name" value="Divalent-metal-dependent TIM barrel enzymes"/>
    <property type="match status" value="1"/>
</dbReference>
<dbReference type="PANTHER" id="PTHR12110">
    <property type="entry name" value="HYDROXYPYRUVATE ISOMERASE"/>
    <property type="match status" value="1"/>
</dbReference>
<keyword evidence="2" id="KW-0560">Oxidoreductase</keyword>
<dbReference type="RefSeq" id="WP_038487550.1">
    <property type="nucleotide sequence ID" value="NZ_CP009962.1"/>
</dbReference>